<feature type="compositionally biased region" description="Low complexity" evidence="1">
    <location>
        <begin position="2740"/>
        <end position="2755"/>
    </location>
</feature>
<feature type="compositionally biased region" description="Basic and acidic residues" evidence="1">
    <location>
        <begin position="701"/>
        <end position="710"/>
    </location>
</feature>
<dbReference type="Gene3D" id="3.30.565.10">
    <property type="entry name" value="Histidine kinase-like ATPase, C-terminal domain"/>
    <property type="match status" value="1"/>
</dbReference>
<feature type="compositionally biased region" description="Polar residues" evidence="1">
    <location>
        <begin position="43"/>
        <end position="61"/>
    </location>
</feature>
<protein>
    <recommendedName>
        <fullName evidence="2">Protein NO VEIN C-terminal domain-containing protein</fullName>
    </recommendedName>
</protein>
<dbReference type="InterPro" id="IPR024975">
    <property type="entry name" value="NOV_C"/>
</dbReference>
<dbReference type="InterPro" id="IPR036890">
    <property type="entry name" value="HATPase_C_sf"/>
</dbReference>
<feature type="region of interest" description="Disordered" evidence="1">
    <location>
        <begin position="2692"/>
        <end position="2755"/>
    </location>
</feature>
<feature type="region of interest" description="Disordered" evidence="1">
    <location>
        <begin position="2800"/>
        <end position="2844"/>
    </location>
</feature>
<feature type="compositionally biased region" description="Polar residues" evidence="1">
    <location>
        <begin position="638"/>
        <end position="668"/>
    </location>
</feature>
<feature type="region of interest" description="Disordered" evidence="1">
    <location>
        <begin position="26"/>
        <end position="175"/>
    </location>
</feature>
<evidence type="ECO:0000313" key="3">
    <source>
        <dbReference type="EMBL" id="CAE0487271.1"/>
    </source>
</evidence>
<dbReference type="SUPFAM" id="SSF55874">
    <property type="entry name" value="ATPase domain of HSP90 chaperone/DNA topoisomerase II/histidine kinase"/>
    <property type="match status" value="1"/>
</dbReference>
<dbReference type="EMBL" id="HBIP01004728">
    <property type="protein sequence ID" value="CAE0487271.1"/>
    <property type="molecule type" value="Transcribed_RNA"/>
</dbReference>
<proteinExistence type="predicted"/>
<feature type="compositionally biased region" description="Low complexity" evidence="1">
    <location>
        <begin position="92"/>
        <end position="124"/>
    </location>
</feature>
<name>A0A7S3VI22_DUNTE</name>
<dbReference type="Pfam" id="PF13020">
    <property type="entry name" value="NOV_C"/>
    <property type="match status" value="1"/>
</dbReference>
<evidence type="ECO:0000259" key="2">
    <source>
        <dbReference type="Pfam" id="PF13020"/>
    </source>
</evidence>
<feature type="compositionally biased region" description="Polar residues" evidence="1">
    <location>
        <begin position="2369"/>
        <end position="2379"/>
    </location>
</feature>
<dbReference type="PANTHER" id="PTHR32387">
    <property type="entry name" value="WU:FJ29H11"/>
    <property type="match status" value="1"/>
</dbReference>
<gene>
    <name evidence="3" type="ORF">DTER00134_LOCUS2317</name>
</gene>
<feature type="compositionally biased region" description="Low complexity" evidence="1">
    <location>
        <begin position="669"/>
        <end position="685"/>
    </location>
</feature>
<sequence>MHARGQGTSRPPPSLDLSIYVERALNAKAGNTTGTRTKKQKSASRGQGHQQSQEQKGSSNAAWKPKTQAQLQHQQGAALAAAGAARNGETWAGPASAATSAANAQQKPQLQAQRTPLQQQSPIAPASPPPPPSMAGKLNAQQQAELVLQEARHPAQQQAQRAPTPQQHEVEQPVSPAFGQSWPTSPWLPHLAATGTPRHQIASPSTPCVTSAPFPGMPRHVPSPLQSVSSSASAVTPQPSRPQMQQASNHPTFLSTPYPSGPTQAAPDASVQSPPVPMMSMPPVGMFGPPMYHGSPLPMTSMPLRPYPQPYGQHQGQPGAYPPLPFQLAPAYPSIAQPAATPFGGASPPPAVLQRQALWFLEMLHSQIVRSNHVSSCYMIRKLCEHWKCTQTKAKEMMCLDDWYSLPYLKTLREWEEDVDNAIAGYEMRYLFAATLSNLAQHIDVAEDAKEGEVESWLGPLLYHPRVQKFLEPHPLLHEIPKVTLPDCLTALQNVQARNRRVQIRAEDIIEELMKMHQVQNASKLCVRIRQADIGKAITMLCKSGDIESASFEIQSEDYQKGNTPQAFQDSQTFGLRDKAHRLLPLSHWQDPKDTGATLDAAGSNGAPTVRVQYTGQNFASELSTASGTLQHAEGRVSHTTSPAQQQTAGASTRQLETDSISPPSQQRASGTSTSATSAAPMTEAATEDAEGAAEGLSESLTERVRESAGKAEYGASDQIGDATSVKELADYVKTELRKARAADDGTKTSTDSLVALAQIEQRILSNPQVSKGGFGKLTRGACSSMLDLLSMEPDLVKELLPSLQLPAANMEVEGLPAALARQARTPSVLLLCAVKQAADAWEAADAGNRAADHTQQQIQQQRAKAKEEAVAACLCAQFGVRSVEELGFGSAAHLLSDESGDMHSDVLAACALACGAGGAAVQQQPLAVLGVEERHLQDTAVATLQAAPYFVDLEEWCQWDLAFGSCFGPLAGSDILHEAAKRSVWSKDARWCALVLPGGHVLKLPHVNGQMELLEALGHKVQQLDAAAAVQDVLSLVAFKGSCSVAVVQLLKGHVLSAMRTALAQAEGNQDMTKLQRLCDFALNCLKHLPRPVCPLLAPVFLDTVPEVLGVTHADAQGQMLDCAVTAEKDKNSGSQVQVLIHLGLALGVPAWLELYRKIMRTADKQSQTQPQQTEAQGPERFMTQLQEMDAADGFQIQPDSEVQDLVSSSEKQDAIPVAPPQAVQAVAMLDPIPPMEVEEAKKHVYNIRRQWGRDGAVVTAPDSRFNDESVILAMQALGIKQNTDNSHFMLEIVQNADDNTYAENTTPWIGFEICEDSIHVANNEVGFSKKSMDKICELCGSEKRADQVKTGNKGIGFKSVFKVTRAAHVQSNAYRVKFDVDADPLGYLVPQWLETPMPLGLWQECRTHLVLPLLNELRNSINGVKLRDRLREAFAPKLLVFLKKLKMLTMVDRVKEERIELQRSSSGNDRVEVTRRVYSLASNTHVPISQETASFLMVTEEKQLEPPILRREGMPPCKSRSMQLAFQLPSHGSSSKDDPERQLVYAYLPMKHYGLRFLLNADFETTTNREAIDEGNMYNQKTLELFPFLVTRALEKLKKQEFPPGRKFSGLDWWLKCLPREPEVVDNTFSVPIAQLTGLLQRTPCIPTEHGGLVMPSQAAVCTDPAVTDLLDKLRPRFVKEHLIHRNCTAMYDGDRAKQLQQQLGVHRFSAEQLPSFAREVARHPEVLDSLGTGWVAQLLLCVLCMPISMGRAKAMDDLRTLPLLKLYGVESKYAAASGVERSDLPRLHQLPSASRLPLPLFFPLGHSEAKGLLHAQLVEAGGAFAPERLPLPQLDPVLLQQVGGQDSTVTAHHLRQRLRDEMGVQEMTAQDVLDLYVLPLFHWHKQQLRQRTELQPSQTQQQQEDEDLIAALRFVVLSKRLLDEEVLKKVKECAVVVVVDSKGCSKRCCMSPEAPVYIPQQLGNDIDLASDFPSYNWSMLSVKYALGGHTAGADSSSLSISPAQWRDALLALGAHTWLPIIQPLPRALSSSELQACAVARSHSQLGSAYDGGISRGNGDVYVLEDAECPAFEDLVHAIHTVGSVPLRTQQMLKLQWQMADHLQHTKYRNALRAKAHVSSKTGESSKQYDMDNSIAVRTSFALSLRNLPWLLNNKTGQEVPMVPRKLFTAKFKPYLFDKVDYVHSQTREELLRFGVNQEPTLDLMLDVLKSWAGHETGQDCGNDWFSSVHEMDTIYNFILQEALRGGHETEERVWNAFKEFPLLWMPQKKDWPDFKIPNLTLSVMGKFYHTRVTRRWDNANAMEAIDWDKQHIRILGLYYKTWKGKGNKKGALFRTPLYHHEFDAASYNEDVEEEDCCDDEDGGSAEETSAQQQNTLSEGKRCLVADYPSTEEYVAALEVLQERNPKRSSREDNKFASGIFKRLWEDWLLMGKVKPEELREHLHTARNVFPTTTGWSSWQDAIFWNDDESLATKLVEMKLPVKFLAMPDVPTFFEAVWMPTLKRSIAPAGLKRGVPVAQGKVEATALCKKALACMQRILYYQKDQIRMYSMLSELGISQVLPYLTVELLEEFPVLNMVLLGPSGPIDTTCTLRQDAALVFGQSTVCLYLKASPGKIFDTGSAARELSRLFSDEVIGQLAEGAALRRYPLHNLELQHRLAELLKQQDMERLMQKKGLPQLPDGELSWLDNVTGKGPFANPPAVPEAAALPRDPPTDGNAVDNGSAAVDQDAPAAGRVVTTTSSKAASSSTGSITQAAAVVPRSGAAEGKPVPVPSVTLAPRDANRVLSAKWKLAEVRARAAEKDRERQKKREERLRQQQEGQLQEERWPPGNPQAGVSSKQVHHYSVDEVRRAMSEAVLKSRQTGMRGEVMVVQELIKSKRGFKVKWLDEDGSTMKAYDIEVEPAMDEEARAAGAKCSLVEVKSTALIPGGCVEFELSPNQFKAALEHGAAYEVFLVRGAQSKSPDMIQLSNPAALWKQGGIRMKTGVQFFVDSCLAKEKRF</sequence>
<organism evidence="3">
    <name type="scientific">Dunaliella tertiolecta</name>
    <name type="common">Green alga</name>
    <dbReference type="NCBI Taxonomy" id="3047"/>
    <lineage>
        <taxon>Eukaryota</taxon>
        <taxon>Viridiplantae</taxon>
        <taxon>Chlorophyta</taxon>
        <taxon>core chlorophytes</taxon>
        <taxon>Chlorophyceae</taxon>
        <taxon>CS clade</taxon>
        <taxon>Chlamydomonadales</taxon>
        <taxon>Dunaliellaceae</taxon>
        <taxon>Dunaliella</taxon>
    </lineage>
</organism>
<reference evidence="3" key="1">
    <citation type="submission" date="2021-01" db="EMBL/GenBank/DDBJ databases">
        <authorList>
            <person name="Corre E."/>
            <person name="Pelletier E."/>
            <person name="Niang G."/>
            <person name="Scheremetjew M."/>
            <person name="Finn R."/>
            <person name="Kale V."/>
            <person name="Holt S."/>
            <person name="Cochrane G."/>
            <person name="Meng A."/>
            <person name="Brown T."/>
            <person name="Cohen L."/>
        </authorList>
    </citation>
    <scope>NUCLEOTIDE SEQUENCE</scope>
    <source>
        <strain evidence="3">CCMP1320</strain>
    </source>
</reference>
<feature type="compositionally biased region" description="Low complexity" evidence="1">
    <location>
        <begin position="68"/>
        <end position="85"/>
    </location>
</feature>
<feature type="region of interest" description="Disordered" evidence="1">
    <location>
        <begin position="213"/>
        <end position="277"/>
    </location>
</feature>
<dbReference type="InterPro" id="IPR052957">
    <property type="entry name" value="Auxin_embryo_med"/>
</dbReference>
<dbReference type="PANTHER" id="PTHR32387:SF3">
    <property type="entry name" value="ATP_DNA BINDING PROTEIN"/>
    <property type="match status" value="1"/>
</dbReference>
<feature type="region of interest" description="Disordered" evidence="1">
    <location>
        <begin position="2356"/>
        <end position="2379"/>
    </location>
</feature>
<evidence type="ECO:0000256" key="1">
    <source>
        <dbReference type="SAM" id="MobiDB-lite"/>
    </source>
</evidence>
<feature type="compositionally biased region" description="Acidic residues" evidence="1">
    <location>
        <begin position="2356"/>
        <end position="2367"/>
    </location>
</feature>
<feature type="domain" description="Protein NO VEIN C-terminal" evidence="2">
    <location>
        <begin position="2870"/>
        <end position="2965"/>
    </location>
</feature>
<feature type="compositionally biased region" description="Basic and acidic residues" evidence="1">
    <location>
        <begin position="2800"/>
        <end position="2818"/>
    </location>
</feature>
<feature type="compositionally biased region" description="Polar residues" evidence="1">
    <location>
        <begin position="241"/>
        <end position="263"/>
    </location>
</feature>
<feature type="compositionally biased region" description="Low complexity" evidence="1">
    <location>
        <begin position="140"/>
        <end position="167"/>
    </location>
</feature>
<accession>A0A7S3VI22</accession>
<feature type="compositionally biased region" description="Low complexity" evidence="1">
    <location>
        <begin position="222"/>
        <end position="238"/>
    </location>
</feature>
<dbReference type="NCBIfam" id="NF047352">
    <property type="entry name" value="P_loop_sacsin"/>
    <property type="match status" value="1"/>
</dbReference>
<feature type="region of interest" description="Disordered" evidence="1">
    <location>
        <begin position="627"/>
        <end position="716"/>
    </location>
</feature>